<gene>
    <name evidence="1" type="primary">Contig75.g94</name>
    <name evidence="1" type="ORF">STYLEM_1373</name>
</gene>
<proteinExistence type="predicted"/>
<name>A0A077ZR71_STYLE</name>
<reference evidence="1 2" key="1">
    <citation type="submission" date="2014-06" db="EMBL/GenBank/DDBJ databases">
        <authorList>
            <person name="Swart Estienne"/>
        </authorList>
    </citation>
    <scope>NUCLEOTIDE SEQUENCE [LARGE SCALE GENOMIC DNA]</scope>
    <source>
        <strain evidence="1 2">130c</strain>
    </source>
</reference>
<evidence type="ECO:0000313" key="2">
    <source>
        <dbReference type="Proteomes" id="UP000039865"/>
    </source>
</evidence>
<dbReference type="Proteomes" id="UP000039865">
    <property type="component" value="Unassembled WGS sequence"/>
</dbReference>
<dbReference type="InParanoid" id="A0A077ZR71"/>
<sequence>MIIDLSQNPNISLTIFNQGTKKLTKDINKIGEYRYWVNILINNIVAGQVPLHISIIAQPKKEVQVKNNTVLKGQDYHQLFSNATKAIAIKIFKQETSNNNSTLIDYYITDFTRNRVTLQLIFTNPQQVSQSILVRH</sequence>
<evidence type="ECO:0000313" key="1">
    <source>
        <dbReference type="EMBL" id="CDW72413.1"/>
    </source>
</evidence>
<accession>A0A077ZR71</accession>
<organism evidence="1 2">
    <name type="scientific">Stylonychia lemnae</name>
    <name type="common">Ciliate</name>
    <dbReference type="NCBI Taxonomy" id="5949"/>
    <lineage>
        <taxon>Eukaryota</taxon>
        <taxon>Sar</taxon>
        <taxon>Alveolata</taxon>
        <taxon>Ciliophora</taxon>
        <taxon>Intramacronucleata</taxon>
        <taxon>Spirotrichea</taxon>
        <taxon>Stichotrichia</taxon>
        <taxon>Sporadotrichida</taxon>
        <taxon>Oxytrichidae</taxon>
        <taxon>Stylonychinae</taxon>
        <taxon>Stylonychia</taxon>
    </lineage>
</organism>
<dbReference type="EMBL" id="CCKQ01001317">
    <property type="protein sequence ID" value="CDW72413.1"/>
    <property type="molecule type" value="Genomic_DNA"/>
</dbReference>
<keyword evidence="2" id="KW-1185">Reference proteome</keyword>
<dbReference type="AlphaFoldDB" id="A0A077ZR71"/>
<protein>
    <submittedName>
        <fullName evidence="1">Uncharacterized protein</fullName>
    </submittedName>
</protein>